<dbReference type="InParanoid" id="K5X4M9"/>
<evidence type="ECO:0000313" key="1">
    <source>
        <dbReference type="EMBL" id="EKM77902.1"/>
    </source>
</evidence>
<dbReference type="HOGENOM" id="CLU_2996026_0_0_1"/>
<name>K5X4M9_AGABU</name>
<evidence type="ECO:0000313" key="2">
    <source>
        <dbReference type="Proteomes" id="UP000008493"/>
    </source>
</evidence>
<dbReference type="RefSeq" id="XP_007331296.1">
    <property type="nucleotide sequence ID" value="XM_007331234.1"/>
</dbReference>
<protein>
    <submittedName>
        <fullName evidence="1">Uncharacterized protein</fullName>
    </submittedName>
</protein>
<dbReference type="AlphaFoldDB" id="K5X4M9"/>
<sequence>MSLSIDECQIVKTSTGSVKNVFANDNETLVLAVQKTSGDVTQQADQLFKIVYAGGEN</sequence>
<dbReference type="GeneID" id="18827063"/>
<reference evidence="2" key="1">
    <citation type="journal article" date="2012" name="Proc. Natl. Acad. Sci. U.S.A.">
        <title>Genome sequence of the button mushroom Agaricus bisporus reveals mechanisms governing adaptation to a humic-rich ecological niche.</title>
        <authorList>
            <person name="Morin E."/>
            <person name="Kohler A."/>
            <person name="Baker A.R."/>
            <person name="Foulongne-Oriol M."/>
            <person name="Lombard V."/>
            <person name="Nagy L.G."/>
            <person name="Ohm R.A."/>
            <person name="Patyshakuliyeva A."/>
            <person name="Brun A."/>
            <person name="Aerts A.L."/>
            <person name="Bailey A.M."/>
            <person name="Billette C."/>
            <person name="Coutinho P.M."/>
            <person name="Deakin G."/>
            <person name="Doddapaneni H."/>
            <person name="Floudas D."/>
            <person name="Grimwood J."/>
            <person name="Hilden K."/>
            <person name="Kuees U."/>
            <person name="LaButti K.M."/>
            <person name="Lapidus A."/>
            <person name="Lindquist E.A."/>
            <person name="Lucas S.M."/>
            <person name="Murat C."/>
            <person name="Riley R.W."/>
            <person name="Salamov A.A."/>
            <person name="Schmutz J."/>
            <person name="Subramanian V."/>
            <person name="Woesten H.A.B."/>
            <person name="Xu J."/>
            <person name="Eastwood D.C."/>
            <person name="Foster G.D."/>
            <person name="Sonnenberg A.S."/>
            <person name="Cullen D."/>
            <person name="de Vries R.P."/>
            <person name="Lundell T."/>
            <person name="Hibbett D.S."/>
            <person name="Henrissat B."/>
            <person name="Burton K.S."/>
            <person name="Kerrigan R.W."/>
            <person name="Challen M.P."/>
            <person name="Grigoriev I.V."/>
            <person name="Martin F."/>
        </authorList>
    </citation>
    <scope>NUCLEOTIDE SEQUENCE [LARGE SCALE GENOMIC DNA]</scope>
    <source>
        <strain evidence="2">JB137-S8 / ATCC MYA-4627 / FGSC 10392</strain>
    </source>
</reference>
<dbReference type="Proteomes" id="UP000008493">
    <property type="component" value="Unassembled WGS sequence"/>
</dbReference>
<gene>
    <name evidence="1" type="ORF">AGABI1DRAFT_129695</name>
</gene>
<keyword evidence="2" id="KW-1185">Reference proteome</keyword>
<dbReference type="KEGG" id="abp:AGABI1DRAFT129695"/>
<proteinExistence type="predicted"/>
<dbReference type="EMBL" id="JH971393">
    <property type="protein sequence ID" value="EKM77902.1"/>
    <property type="molecule type" value="Genomic_DNA"/>
</dbReference>
<accession>K5X4M9</accession>
<organism evidence="1 2">
    <name type="scientific">Agaricus bisporus var. burnettii (strain JB137-S8 / ATCC MYA-4627 / FGSC 10392)</name>
    <name type="common">White button mushroom</name>
    <dbReference type="NCBI Taxonomy" id="597362"/>
    <lineage>
        <taxon>Eukaryota</taxon>
        <taxon>Fungi</taxon>
        <taxon>Dikarya</taxon>
        <taxon>Basidiomycota</taxon>
        <taxon>Agaricomycotina</taxon>
        <taxon>Agaricomycetes</taxon>
        <taxon>Agaricomycetidae</taxon>
        <taxon>Agaricales</taxon>
        <taxon>Agaricineae</taxon>
        <taxon>Agaricaceae</taxon>
        <taxon>Agaricus</taxon>
    </lineage>
</organism>